<evidence type="ECO:0000313" key="5">
    <source>
        <dbReference type="Proteomes" id="UP000184330"/>
    </source>
</evidence>
<dbReference type="InterPro" id="IPR036291">
    <property type="entry name" value="NAD(P)-bd_dom_sf"/>
</dbReference>
<gene>
    <name evidence="4" type="ORF">PAC_03911</name>
</gene>
<dbReference type="EMBL" id="FJOG01000004">
    <property type="protein sequence ID" value="CZR54028.1"/>
    <property type="molecule type" value="Genomic_DNA"/>
</dbReference>
<proteinExistence type="inferred from homology"/>
<dbReference type="InterPro" id="IPR002347">
    <property type="entry name" value="SDR_fam"/>
</dbReference>
<dbReference type="SUPFAM" id="SSF51735">
    <property type="entry name" value="NAD(P)-binding Rossmann-fold domains"/>
    <property type="match status" value="1"/>
</dbReference>
<dbReference type="OrthoDB" id="1274115at2759"/>
<accession>A0A1L7WMQ5</accession>
<dbReference type="GO" id="GO:0016491">
    <property type="term" value="F:oxidoreductase activity"/>
    <property type="evidence" value="ECO:0007669"/>
    <property type="project" value="UniProtKB-KW"/>
</dbReference>
<dbReference type="AlphaFoldDB" id="A0A1L7WMQ5"/>
<keyword evidence="5" id="KW-1185">Reference proteome</keyword>
<sequence>MTSITRFGPDTVWLITGSSSGLGAAFAKHIHASGHNLVATARNPSSLSYLPDDSSKILKVSLDVTSIPSIKAAFAEAVEKFGHIDVVVNNAGYLLIGDTENATDEEARRELDTCFWGVVDVSKEAVRVMRDVNPKGTGGLVIQVSSLGGQVAIAGNAFYHASKFGLEGFTEAFSKEMAPDWNINFLILEPGGVKSNFGTSSLKMIKPHPAYTDPNMPTRQLENFMLAGDMDKQTSDPERVVEVVFDVVTGKVKGSEDGKLPLRLPLGVDGYAWIKGVLQARLTDLETWKEVSESTMSEEVKAAVRAGNEKLGL</sequence>
<keyword evidence="2" id="KW-0560">Oxidoreductase</keyword>
<evidence type="ECO:0000256" key="2">
    <source>
        <dbReference type="ARBA" id="ARBA00023002"/>
    </source>
</evidence>
<dbReference type="PANTHER" id="PTHR43976">
    <property type="entry name" value="SHORT CHAIN DEHYDROGENASE"/>
    <property type="match status" value="1"/>
</dbReference>
<dbReference type="InterPro" id="IPR051911">
    <property type="entry name" value="SDR_oxidoreductase"/>
</dbReference>
<dbReference type="PANTHER" id="PTHR43976:SF16">
    <property type="entry name" value="SHORT-CHAIN DEHYDROGENASE_REDUCTASE FAMILY PROTEIN"/>
    <property type="match status" value="1"/>
</dbReference>
<evidence type="ECO:0000313" key="4">
    <source>
        <dbReference type="EMBL" id="CZR54028.1"/>
    </source>
</evidence>
<protein>
    <submittedName>
        <fullName evidence="4">Related to ketoreductases</fullName>
    </submittedName>
</protein>
<comment type="similarity">
    <text evidence="1 3">Belongs to the short-chain dehydrogenases/reductases (SDR) family.</text>
</comment>
<organism evidence="4 5">
    <name type="scientific">Phialocephala subalpina</name>
    <dbReference type="NCBI Taxonomy" id="576137"/>
    <lineage>
        <taxon>Eukaryota</taxon>
        <taxon>Fungi</taxon>
        <taxon>Dikarya</taxon>
        <taxon>Ascomycota</taxon>
        <taxon>Pezizomycotina</taxon>
        <taxon>Leotiomycetes</taxon>
        <taxon>Helotiales</taxon>
        <taxon>Mollisiaceae</taxon>
        <taxon>Phialocephala</taxon>
        <taxon>Phialocephala fortinii species complex</taxon>
    </lineage>
</organism>
<dbReference type="Gene3D" id="3.40.50.720">
    <property type="entry name" value="NAD(P)-binding Rossmann-like Domain"/>
    <property type="match status" value="1"/>
</dbReference>
<dbReference type="Pfam" id="PF00106">
    <property type="entry name" value="adh_short"/>
    <property type="match status" value="1"/>
</dbReference>
<name>A0A1L7WMQ5_9HELO</name>
<evidence type="ECO:0000256" key="3">
    <source>
        <dbReference type="RuleBase" id="RU000363"/>
    </source>
</evidence>
<dbReference type="PRINTS" id="PR00080">
    <property type="entry name" value="SDRFAMILY"/>
</dbReference>
<dbReference type="PRINTS" id="PR00081">
    <property type="entry name" value="GDHRDH"/>
</dbReference>
<reference evidence="4 5" key="1">
    <citation type="submission" date="2016-03" db="EMBL/GenBank/DDBJ databases">
        <authorList>
            <person name="Ploux O."/>
        </authorList>
    </citation>
    <scope>NUCLEOTIDE SEQUENCE [LARGE SCALE GENOMIC DNA]</scope>
    <source>
        <strain evidence="4 5">UAMH 11012</strain>
    </source>
</reference>
<dbReference type="Proteomes" id="UP000184330">
    <property type="component" value="Unassembled WGS sequence"/>
</dbReference>
<dbReference type="STRING" id="576137.A0A1L7WMQ5"/>
<evidence type="ECO:0000256" key="1">
    <source>
        <dbReference type="ARBA" id="ARBA00006484"/>
    </source>
</evidence>